<dbReference type="OrthoDB" id="2535105at2759"/>
<keyword evidence="3" id="KW-1185">Reference proteome</keyword>
<organism evidence="2 3">
    <name type="scientific">Fomitopsis schrenkii</name>
    <name type="common">Brown rot fungus</name>
    <dbReference type="NCBI Taxonomy" id="2126942"/>
    <lineage>
        <taxon>Eukaryota</taxon>
        <taxon>Fungi</taxon>
        <taxon>Dikarya</taxon>
        <taxon>Basidiomycota</taxon>
        <taxon>Agaricomycotina</taxon>
        <taxon>Agaricomycetes</taxon>
        <taxon>Polyporales</taxon>
        <taxon>Fomitopsis</taxon>
    </lineage>
</organism>
<reference evidence="2 3" key="1">
    <citation type="journal article" date="2012" name="Science">
        <title>The Paleozoic origin of enzymatic lignin decomposition reconstructed from 31 fungal genomes.</title>
        <authorList>
            <person name="Floudas D."/>
            <person name="Binder M."/>
            <person name="Riley R."/>
            <person name="Barry K."/>
            <person name="Blanchette R.A."/>
            <person name="Henrissat B."/>
            <person name="Martinez A.T."/>
            <person name="Otillar R."/>
            <person name="Spatafora J.W."/>
            <person name="Yadav J.S."/>
            <person name="Aerts A."/>
            <person name="Benoit I."/>
            <person name="Boyd A."/>
            <person name="Carlson A."/>
            <person name="Copeland A."/>
            <person name="Coutinho P.M."/>
            <person name="de Vries R.P."/>
            <person name="Ferreira P."/>
            <person name="Findley K."/>
            <person name="Foster B."/>
            <person name="Gaskell J."/>
            <person name="Glotzer D."/>
            <person name="Gorecki P."/>
            <person name="Heitman J."/>
            <person name="Hesse C."/>
            <person name="Hori C."/>
            <person name="Igarashi K."/>
            <person name="Jurgens J.A."/>
            <person name="Kallen N."/>
            <person name="Kersten P."/>
            <person name="Kohler A."/>
            <person name="Kuees U."/>
            <person name="Kumar T.K.A."/>
            <person name="Kuo A."/>
            <person name="LaButti K."/>
            <person name="Larrondo L.F."/>
            <person name="Lindquist E."/>
            <person name="Ling A."/>
            <person name="Lombard V."/>
            <person name="Lucas S."/>
            <person name="Lundell T."/>
            <person name="Martin R."/>
            <person name="McLaughlin D.J."/>
            <person name="Morgenstern I."/>
            <person name="Morin E."/>
            <person name="Murat C."/>
            <person name="Nagy L.G."/>
            <person name="Nolan M."/>
            <person name="Ohm R.A."/>
            <person name="Patyshakuliyeva A."/>
            <person name="Rokas A."/>
            <person name="Ruiz-Duenas F.J."/>
            <person name="Sabat G."/>
            <person name="Salamov A."/>
            <person name="Samejima M."/>
            <person name="Schmutz J."/>
            <person name="Slot J.C."/>
            <person name="St John F."/>
            <person name="Stenlid J."/>
            <person name="Sun H."/>
            <person name="Sun S."/>
            <person name="Syed K."/>
            <person name="Tsang A."/>
            <person name="Wiebenga A."/>
            <person name="Young D."/>
            <person name="Pisabarro A."/>
            <person name="Eastwood D.C."/>
            <person name="Martin F."/>
            <person name="Cullen D."/>
            <person name="Grigoriev I.V."/>
            <person name="Hibbett D.S."/>
        </authorList>
    </citation>
    <scope>NUCLEOTIDE SEQUENCE</scope>
    <source>
        <strain evidence="3">FP-58527</strain>
    </source>
</reference>
<evidence type="ECO:0000313" key="3">
    <source>
        <dbReference type="Proteomes" id="UP000015241"/>
    </source>
</evidence>
<evidence type="ECO:0000256" key="1">
    <source>
        <dbReference type="SAM" id="Phobius"/>
    </source>
</evidence>
<feature type="transmembrane region" description="Helical" evidence="1">
    <location>
        <begin position="12"/>
        <end position="35"/>
    </location>
</feature>
<evidence type="ECO:0000313" key="2">
    <source>
        <dbReference type="EMBL" id="EPS97993.1"/>
    </source>
</evidence>
<keyword evidence="1" id="KW-1133">Transmembrane helix</keyword>
<dbReference type="PANTHER" id="PTHR40465">
    <property type="entry name" value="CHROMOSOME 1, WHOLE GENOME SHOTGUN SEQUENCE"/>
    <property type="match status" value="1"/>
</dbReference>
<dbReference type="EMBL" id="KE504170">
    <property type="protein sequence ID" value="EPS97993.1"/>
    <property type="molecule type" value="Genomic_DNA"/>
</dbReference>
<dbReference type="InParanoid" id="S8E3K4"/>
<dbReference type="PANTHER" id="PTHR40465:SF1">
    <property type="entry name" value="DUF6534 DOMAIN-CONTAINING PROTEIN"/>
    <property type="match status" value="1"/>
</dbReference>
<protein>
    <submittedName>
        <fullName evidence="2">Uncharacterized protein</fullName>
    </submittedName>
</protein>
<accession>S8E3K4</accession>
<gene>
    <name evidence="2" type="ORF">FOMPIDRAFT_89949</name>
</gene>
<sequence length="103" mass="11803">MPMGELGELYGAAYIGVCVSMVFYGILNLQVYTYFMEYPHERWNNAAVLGVWVVDSLHSISCIHMVYWYLVTNYNNPSELSVIHRSFRAEVMLNGFVVTCVHA</sequence>
<dbReference type="STRING" id="743788.S8E3K4"/>
<keyword evidence="1" id="KW-0812">Transmembrane</keyword>
<dbReference type="HOGENOM" id="CLU_046025_17_1_1"/>
<feature type="transmembrane region" description="Helical" evidence="1">
    <location>
        <begin position="47"/>
        <end position="70"/>
    </location>
</feature>
<proteinExistence type="predicted"/>
<name>S8E3K4_FOMSC</name>
<keyword evidence="1" id="KW-0472">Membrane</keyword>
<dbReference type="Proteomes" id="UP000015241">
    <property type="component" value="Unassembled WGS sequence"/>
</dbReference>
<dbReference type="AlphaFoldDB" id="S8E3K4"/>